<keyword evidence="2" id="KW-1133">Transmembrane helix</keyword>
<feature type="transmembrane region" description="Helical" evidence="2">
    <location>
        <begin position="244"/>
        <end position="264"/>
    </location>
</feature>
<name>A0ABN6XVD4_9MICO</name>
<feature type="compositionally biased region" description="Basic and acidic residues" evidence="1">
    <location>
        <begin position="147"/>
        <end position="168"/>
    </location>
</feature>
<keyword evidence="4" id="KW-1185">Reference proteome</keyword>
<reference evidence="4" key="1">
    <citation type="journal article" date="2019" name="Int. J. Syst. Evol. Microbiol.">
        <title>The Global Catalogue of Microorganisms (GCM) 10K type strain sequencing project: providing services to taxonomists for standard genome sequencing and annotation.</title>
        <authorList>
            <consortium name="The Broad Institute Genomics Platform"/>
            <consortium name="The Broad Institute Genome Sequencing Center for Infectious Disease"/>
            <person name="Wu L."/>
            <person name="Ma J."/>
        </authorList>
    </citation>
    <scope>NUCLEOTIDE SEQUENCE [LARGE SCALE GENOMIC DNA]</scope>
    <source>
        <strain evidence="4">NBRC 108725</strain>
    </source>
</reference>
<gene>
    <name evidence="3" type="ORF">GCM10025866_32420</name>
</gene>
<proteinExistence type="predicted"/>
<dbReference type="Proteomes" id="UP001321498">
    <property type="component" value="Chromosome"/>
</dbReference>
<dbReference type="Pfam" id="PF11241">
    <property type="entry name" value="DUF3043"/>
    <property type="match status" value="1"/>
</dbReference>
<keyword evidence="2" id="KW-0812">Transmembrane</keyword>
<feature type="compositionally biased region" description="Low complexity" evidence="1">
    <location>
        <begin position="83"/>
        <end position="95"/>
    </location>
</feature>
<accession>A0ABN6XVD4</accession>
<dbReference type="EMBL" id="AP027731">
    <property type="protein sequence ID" value="BDZ47333.1"/>
    <property type="molecule type" value="Genomic_DNA"/>
</dbReference>
<feature type="compositionally biased region" description="Polar residues" evidence="1">
    <location>
        <begin position="115"/>
        <end position="124"/>
    </location>
</feature>
<evidence type="ECO:0000313" key="3">
    <source>
        <dbReference type="EMBL" id="BDZ47333.1"/>
    </source>
</evidence>
<feature type="region of interest" description="Disordered" evidence="1">
    <location>
        <begin position="115"/>
        <end position="168"/>
    </location>
</feature>
<keyword evidence="2" id="KW-0472">Membrane</keyword>
<evidence type="ECO:0000256" key="1">
    <source>
        <dbReference type="SAM" id="MobiDB-lite"/>
    </source>
</evidence>
<organism evidence="3 4">
    <name type="scientific">Naasia aerilata</name>
    <dbReference type="NCBI Taxonomy" id="1162966"/>
    <lineage>
        <taxon>Bacteria</taxon>
        <taxon>Bacillati</taxon>
        <taxon>Actinomycetota</taxon>
        <taxon>Actinomycetes</taxon>
        <taxon>Micrococcales</taxon>
        <taxon>Microbacteriaceae</taxon>
        <taxon>Naasia</taxon>
    </lineage>
</organism>
<dbReference type="InterPro" id="IPR021403">
    <property type="entry name" value="DUF3043"/>
</dbReference>
<sequence>MRVEEDRRAAVPRRPACEDGGLPLSPSGVAARATRTSSNSPVARAASATASALAATAAGSNPSQDTEGMRTRRASSATADGKPASTASRSAPSSAVGEVASGSFRVTGVIVGGTSSEDSVVKNSTPVPTPPVEPETPVSGKGRSTPTRREREAARKRPLVPDDRKEARRLERERAAKVRERARVGLANGEERYMPVRDRGPQRRFVRDYVDARFSVGELFIPLMFVLIIITFVPVPAVQVYGLLTMYVFVLLGVLDVVILGFILRRKVAAKFGEDKVERGLRWYAAMRALQLRRLRLPKPQVKRGQYPS</sequence>
<evidence type="ECO:0000256" key="2">
    <source>
        <dbReference type="SAM" id="Phobius"/>
    </source>
</evidence>
<evidence type="ECO:0000313" key="4">
    <source>
        <dbReference type="Proteomes" id="UP001321498"/>
    </source>
</evidence>
<feature type="transmembrane region" description="Helical" evidence="2">
    <location>
        <begin position="219"/>
        <end position="238"/>
    </location>
</feature>
<feature type="compositionally biased region" description="Low complexity" evidence="1">
    <location>
        <begin position="43"/>
        <end position="58"/>
    </location>
</feature>
<protein>
    <recommendedName>
        <fullName evidence="5">DUF3043 domain-containing protein</fullName>
    </recommendedName>
</protein>
<evidence type="ECO:0008006" key="5">
    <source>
        <dbReference type="Google" id="ProtNLM"/>
    </source>
</evidence>
<feature type="region of interest" description="Disordered" evidence="1">
    <location>
        <begin position="1"/>
        <end position="98"/>
    </location>
</feature>